<feature type="domain" description="HipA N-terminal subdomain 1" evidence="1">
    <location>
        <begin position="6"/>
        <end position="104"/>
    </location>
</feature>
<dbReference type="STRING" id="39962.Lmor_0910"/>
<accession>A0A378JXB6</accession>
<organism evidence="3 5">
    <name type="scientific">Legionella moravica</name>
    <dbReference type="NCBI Taxonomy" id="39962"/>
    <lineage>
        <taxon>Bacteria</taxon>
        <taxon>Pseudomonadati</taxon>
        <taxon>Pseudomonadota</taxon>
        <taxon>Gammaproteobacteria</taxon>
        <taxon>Legionellales</taxon>
        <taxon>Legionellaceae</taxon>
        <taxon>Legionella</taxon>
    </lineage>
</organism>
<dbReference type="Proteomes" id="UP000054985">
    <property type="component" value="Unassembled WGS sequence"/>
</dbReference>
<evidence type="ECO:0000313" key="5">
    <source>
        <dbReference type="Proteomes" id="UP000254040"/>
    </source>
</evidence>
<keyword evidence="3" id="KW-0808">Transferase</keyword>
<dbReference type="Proteomes" id="UP000254040">
    <property type="component" value="Unassembled WGS sequence"/>
</dbReference>
<dbReference type="NCBIfam" id="TIGR03071">
    <property type="entry name" value="couple_hipA"/>
    <property type="match status" value="1"/>
</dbReference>
<evidence type="ECO:0000313" key="4">
    <source>
        <dbReference type="Proteomes" id="UP000054985"/>
    </source>
</evidence>
<dbReference type="RefSeq" id="WP_028383516.1">
    <property type="nucleotide sequence ID" value="NZ_CAAAJG010000002.1"/>
</dbReference>
<keyword evidence="4" id="KW-1185">Reference proteome</keyword>
<evidence type="ECO:0000313" key="2">
    <source>
        <dbReference type="EMBL" id="KTD35463.1"/>
    </source>
</evidence>
<dbReference type="Pfam" id="PF13657">
    <property type="entry name" value="Couple_hipA"/>
    <property type="match status" value="1"/>
</dbReference>
<proteinExistence type="predicted"/>
<sequence>MNNHKLDVYLNQILTGQLSIDAHGDMSFAYDDYYLENKKNPPLSHSLPLQKNMYSMKQCRPFFSGLLPEAHMRTAIARQLSISEKNDFALLAAIGGECAGAVMLLPQNTSITQLKPDYKIIKKKGLIRNPAHHASKTDDSR</sequence>
<dbReference type="EC" id="2.7.11.1" evidence="3"/>
<reference evidence="2 4" key="1">
    <citation type="submission" date="2015-11" db="EMBL/GenBank/DDBJ databases">
        <title>Genomic analysis of 38 Legionella species identifies large and diverse effector repertoires.</title>
        <authorList>
            <person name="Burstein D."/>
            <person name="Amaro F."/>
            <person name="Zusman T."/>
            <person name="Lifshitz Z."/>
            <person name="Cohen O."/>
            <person name="Gilbert J.A."/>
            <person name="Pupko T."/>
            <person name="Shuman H.A."/>
            <person name="Segal G."/>
        </authorList>
    </citation>
    <scope>NUCLEOTIDE SEQUENCE [LARGE SCALE GENOMIC DNA]</scope>
    <source>
        <strain evidence="2 4">ATCC 43877</strain>
    </source>
</reference>
<dbReference type="AlphaFoldDB" id="A0A378JXB6"/>
<protein>
    <submittedName>
        <fullName evidence="3">HipA protein, DNA binding regulator</fullName>
        <ecNumber evidence="3">2.7.11.1</ecNumber>
    </submittedName>
</protein>
<name>A0A378JXB6_9GAMM</name>
<dbReference type="GO" id="GO:0004674">
    <property type="term" value="F:protein serine/threonine kinase activity"/>
    <property type="evidence" value="ECO:0007669"/>
    <property type="project" value="UniProtKB-EC"/>
</dbReference>
<dbReference type="EMBL" id="UGOG01000001">
    <property type="protein sequence ID" value="STX62048.1"/>
    <property type="molecule type" value="Genomic_DNA"/>
</dbReference>
<gene>
    <name evidence="3" type="primary">hipA_4</name>
    <name evidence="2" type="ORF">Lmor_0910</name>
    <name evidence="3" type="ORF">NCTC12239_00966</name>
</gene>
<dbReference type="InterPro" id="IPR017508">
    <property type="entry name" value="HipA_N1"/>
</dbReference>
<evidence type="ECO:0000313" key="3">
    <source>
        <dbReference type="EMBL" id="STX62048.1"/>
    </source>
</evidence>
<evidence type="ECO:0000259" key="1">
    <source>
        <dbReference type="Pfam" id="PF13657"/>
    </source>
</evidence>
<reference evidence="3 5" key="2">
    <citation type="submission" date="2018-06" db="EMBL/GenBank/DDBJ databases">
        <authorList>
            <consortium name="Pathogen Informatics"/>
            <person name="Doyle S."/>
        </authorList>
    </citation>
    <scope>NUCLEOTIDE SEQUENCE [LARGE SCALE GENOMIC DNA]</scope>
    <source>
        <strain evidence="3 5">NCTC12239</strain>
    </source>
</reference>
<dbReference type="EMBL" id="LNYN01000014">
    <property type="protein sequence ID" value="KTD35463.1"/>
    <property type="molecule type" value="Genomic_DNA"/>
</dbReference>